<dbReference type="Gene3D" id="1.10.10.60">
    <property type="entry name" value="Homeodomain-like"/>
    <property type="match status" value="1"/>
</dbReference>
<feature type="domain" description="Myb-like" evidence="1">
    <location>
        <begin position="67"/>
        <end position="112"/>
    </location>
</feature>
<name>A0AAV1IBA0_9CHLO</name>
<dbReference type="EMBL" id="CAUYUE010000011">
    <property type="protein sequence ID" value="CAK0784651.1"/>
    <property type="molecule type" value="Genomic_DNA"/>
</dbReference>
<reference evidence="3 4" key="1">
    <citation type="submission" date="2023-10" db="EMBL/GenBank/DDBJ databases">
        <authorList>
            <person name="Maclean D."/>
            <person name="Macfadyen A."/>
        </authorList>
    </citation>
    <scope>NUCLEOTIDE SEQUENCE [LARGE SCALE GENOMIC DNA]</scope>
</reference>
<dbReference type="SUPFAM" id="SSF46689">
    <property type="entry name" value="Homeodomain-like"/>
    <property type="match status" value="1"/>
</dbReference>
<dbReference type="PROSITE" id="PS50090">
    <property type="entry name" value="MYB_LIKE"/>
    <property type="match status" value="1"/>
</dbReference>
<organism evidence="3 4">
    <name type="scientific">Coccomyxa viridis</name>
    <dbReference type="NCBI Taxonomy" id="1274662"/>
    <lineage>
        <taxon>Eukaryota</taxon>
        <taxon>Viridiplantae</taxon>
        <taxon>Chlorophyta</taxon>
        <taxon>core chlorophytes</taxon>
        <taxon>Trebouxiophyceae</taxon>
        <taxon>Trebouxiophyceae incertae sedis</taxon>
        <taxon>Coccomyxaceae</taxon>
        <taxon>Coccomyxa</taxon>
    </lineage>
</organism>
<dbReference type="InterPro" id="IPR009057">
    <property type="entry name" value="Homeodomain-like_sf"/>
</dbReference>
<evidence type="ECO:0008006" key="5">
    <source>
        <dbReference type="Google" id="ProtNLM"/>
    </source>
</evidence>
<feature type="domain" description="HTH myb-type" evidence="2">
    <location>
        <begin position="66"/>
        <end position="116"/>
    </location>
</feature>
<evidence type="ECO:0000259" key="2">
    <source>
        <dbReference type="PROSITE" id="PS51294"/>
    </source>
</evidence>
<proteinExistence type="predicted"/>
<dbReference type="SMART" id="SM00717">
    <property type="entry name" value="SANT"/>
    <property type="match status" value="1"/>
</dbReference>
<gene>
    <name evidence="3" type="ORF">CVIRNUC_007855</name>
</gene>
<sequence>MASAEILAAGLEEGRAKQLSSSEAEKRLQWVRDTRRVLSPPEMISPDGSVNQDFFKPKKVVLVEDRKWGPEERDLLYQGLEKHGVGRWKEVSAELLPRWDDQTLRVKASKLLGSQSLARYVGWKGDRDAVDAEFRKNKELGERLGCWKGSYLVEDDGGSVRKALQEVQQPTAEQNAKGEPVE</sequence>
<keyword evidence="4" id="KW-1185">Reference proteome</keyword>
<evidence type="ECO:0000259" key="1">
    <source>
        <dbReference type="PROSITE" id="PS50090"/>
    </source>
</evidence>
<evidence type="ECO:0000313" key="3">
    <source>
        <dbReference type="EMBL" id="CAK0784651.1"/>
    </source>
</evidence>
<dbReference type="Proteomes" id="UP001314263">
    <property type="component" value="Unassembled WGS sequence"/>
</dbReference>
<accession>A0AAV1IBA0</accession>
<dbReference type="Pfam" id="PF00249">
    <property type="entry name" value="Myb_DNA-binding"/>
    <property type="match status" value="1"/>
</dbReference>
<evidence type="ECO:0000313" key="4">
    <source>
        <dbReference type="Proteomes" id="UP001314263"/>
    </source>
</evidence>
<comment type="caution">
    <text evidence="3">The sequence shown here is derived from an EMBL/GenBank/DDBJ whole genome shotgun (WGS) entry which is preliminary data.</text>
</comment>
<dbReference type="CDD" id="cd00167">
    <property type="entry name" value="SANT"/>
    <property type="match status" value="1"/>
</dbReference>
<dbReference type="AlphaFoldDB" id="A0AAV1IBA0"/>
<dbReference type="InterPro" id="IPR017930">
    <property type="entry name" value="Myb_dom"/>
</dbReference>
<dbReference type="PROSITE" id="PS51294">
    <property type="entry name" value="HTH_MYB"/>
    <property type="match status" value="1"/>
</dbReference>
<dbReference type="InterPro" id="IPR001005">
    <property type="entry name" value="SANT/Myb"/>
</dbReference>
<protein>
    <recommendedName>
        <fullName evidence="5">Myb-like domain-containing protein</fullName>
    </recommendedName>
</protein>